<sequence>MDVDSAPTSDDDTKWKLLIPQIAFPRASGPGSTPSNTSLTGSVTVNSSSVSAETGTNGSWQNYSRYWPNGWGVCPAAAMKLTPQTASDRSTFNSYINSLQPVGGTYHDSGMVWGIRLMSPDGMFADENATAPNNRPISRHIVFMTDGDMSANMGNLTFQGYEWVDKRVGGTSDGDLTTRHNNRFAQLCEKAKGKNITVWVVSFGVALNTSLTNCATPGKAYQANNAAQLNQNFQAIARQISKLRLSQ</sequence>
<dbReference type="InterPro" id="IPR036465">
    <property type="entry name" value="vWFA_dom_sf"/>
</dbReference>
<evidence type="ECO:0008006" key="4">
    <source>
        <dbReference type="Google" id="ProtNLM"/>
    </source>
</evidence>
<dbReference type="SUPFAM" id="SSF53300">
    <property type="entry name" value="vWA-like"/>
    <property type="match status" value="1"/>
</dbReference>
<evidence type="ECO:0000313" key="3">
    <source>
        <dbReference type="Proteomes" id="UP000077671"/>
    </source>
</evidence>
<proteinExistence type="predicted"/>
<reference evidence="2" key="2">
    <citation type="journal article" date="2019" name="IMA Fungus">
        <title>Genome sequencing and comparison of five Tilletia species to identify candidate genes for the detection of regulated species infecting wheat.</title>
        <authorList>
            <person name="Nguyen H.D.T."/>
            <person name="Sultana T."/>
            <person name="Kesanakurti P."/>
            <person name="Hambleton S."/>
        </authorList>
    </citation>
    <scope>NUCLEOTIDE SEQUENCE</scope>
    <source>
        <strain evidence="2">DAOMC 238032</strain>
    </source>
</reference>
<dbReference type="Gene3D" id="3.40.50.410">
    <property type="entry name" value="von Willebrand factor, type A domain"/>
    <property type="match status" value="1"/>
</dbReference>
<accession>A0A8T8S9N0</accession>
<gene>
    <name evidence="2" type="ORF">A4X03_0g9718</name>
</gene>
<evidence type="ECO:0000313" key="2">
    <source>
        <dbReference type="EMBL" id="KAE8235611.1"/>
    </source>
</evidence>
<dbReference type="EMBL" id="LWDD02004201">
    <property type="protein sequence ID" value="KAE8235611.1"/>
    <property type="molecule type" value="Genomic_DNA"/>
</dbReference>
<name>A0A8T8S9N0_9BASI</name>
<organism evidence="2 3">
    <name type="scientific">Tilletia caries</name>
    <name type="common">wheat bunt fungus</name>
    <dbReference type="NCBI Taxonomy" id="13290"/>
    <lineage>
        <taxon>Eukaryota</taxon>
        <taxon>Fungi</taxon>
        <taxon>Dikarya</taxon>
        <taxon>Basidiomycota</taxon>
        <taxon>Ustilaginomycotina</taxon>
        <taxon>Exobasidiomycetes</taxon>
        <taxon>Tilletiales</taxon>
        <taxon>Tilletiaceae</taxon>
        <taxon>Tilletia</taxon>
    </lineage>
</organism>
<feature type="region of interest" description="Disordered" evidence="1">
    <location>
        <begin position="26"/>
        <end position="56"/>
    </location>
</feature>
<evidence type="ECO:0000256" key="1">
    <source>
        <dbReference type="SAM" id="MobiDB-lite"/>
    </source>
</evidence>
<feature type="compositionally biased region" description="Low complexity" evidence="1">
    <location>
        <begin position="35"/>
        <end position="51"/>
    </location>
</feature>
<dbReference type="Proteomes" id="UP000077671">
    <property type="component" value="Unassembled WGS sequence"/>
</dbReference>
<reference evidence="2" key="1">
    <citation type="submission" date="2016-04" db="EMBL/GenBank/DDBJ databases">
        <authorList>
            <person name="Nguyen H.D."/>
            <person name="Kesanakurti P."/>
            <person name="Cullis J."/>
            <person name="Levesque C.A."/>
            <person name="Hambleton S."/>
        </authorList>
    </citation>
    <scope>NUCLEOTIDE SEQUENCE</scope>
    <source>
        <strain evidence="2">DAOMC 238032</strain>
    </source>
</reference>
<comment type="caution">
    <text evidence="2">The sequence shown here is derived from an EMBL/GenBank/DDBJ whole genome shotgun (WGS) entry which is preliminary data.</text>
</comment>
<dbReference type="AlphaFoldDB" id="A0A8T8S9N0"/>
<protein>
    <recommendedName>
        <fullName evidence="4">VWFA domain-containing protein</fullName>
    </recommendedName>
</protein>